<accession>A0AAN6LVX7</accession>
<sequence>MAPVKVSNPELPTTDDAMVPVEVSDRESTSVETLTSSMALLNLSDSESPPTGDSAAAGPSTISVGPASQPRSFQTLFQTLPPELREMVYFNLGYPVAFYVPHDCNEDCLAYFQHQLAMVRMSLAHKYERSGVPASWAEYKSTTKIIDIEASGFKFAGQKVYITGKDVNDDGSPLENHMFAHQPEIGLLMANHWFYQDIMACSHPQVTM</sequence>
<dbReference type="Proteomes" id="UP001280581">
    <property type="component" value="Unassembled WGS sequence"/>
</dbReference>
<evidence type="ECO:0000256" key="1">
    <source>
        <dbReference type="SAM" id="MobiDB-lite"/>
    </source>
</evidence>
<feature type="region of interest" description="Disordered" evidence="1">
    <location>
        <begin position="42"/>
        <end position="67"/>
    </location>
</feature>
<protein>
    <submittedName>
        <fullName evidence="2">Uncharacterized protein</fullName>
    </submittedName>
</protein>
<dbReference type="EMBL" id="WVTA01000010">
    <property type="protein sequence ID" value="KAK3203715.1"/>
    <property type="molecule type" value="Genomic_DNA"/>
</dbReference>
<organism evidence="2 3">
    <name type="scientific">Pseudopithomyces chartarum</name>
    <dbReference type="NCBI Taxonomy" id="1892770"/>
    <lineage>
        <taxon>Eukaryota</taxon>
        <taxon>Fungi</taxon>
        <taxon>Dikarya</taxon>
        <taxon>Ascomycota</taxon>
        <taxon>Pezizomycotina</taxon>
        <taxon>Dothideomycetes</taxon>
        <taxon>Pleosporomycetidae</taxon>
        <taxon>Pleosporales</taxon>
        <taxon>Massarineae</taxon>
        <taxon>Didymosphaeriaceae</taxon>
        <taxon>Pseudopithomyces</taxon>
    </lineage>
</organism>
<keyword evidence="3" id="KW-1185">Reference proteome</keyword>
<comment type="caution">
    <text evidence="2">The sequence shown here is derived from an EMBL/GenBank/DDBJ whole genome shotgun (WGS) entry which is preliminary data.</text>
</comment>
<feature type="compositionally biased region" description="Polar residues" evidence="1">
    <location>
        <begin position="42"/>
        <end position="51"/>
    </location>
</feature>
<dbReference type="AlphaFoldDB" id="A0AAN6LVX7"/>
<proteinExistence type="predicted"/>
<reference evidence="2 3" key="1">
    <citation type="submission" date="2021-02" db="EMBL/GenBank/DDBJ databases">
        <title>Genome assembly of Pseudopithomyces chartarum.</title>
        <authorList>
            <person name="Jauregui R."/>
            <person name="Singh J."/>
            <person name="Voisey C."/>
        </authorList>
    </citation>
    <scope>NUCLEOTIDE SEQUENCE [LARGE SCALE GENOMIC DNA]</scope>
    <source>
        <strain evidence="2 3">AGR01</strain>
    </source>
</reference>
<feature type="region of interest" description="Disordered" evidence="1">
    <location>
        <begin position="1"/>
        <end position="29"/>
    </location>
</feature>
<gene>
    <name evidence="2" type="ORF">GRF29_106g474542</name>
</gene>
<evidence type="ECO:0000313" key="2">
    <source>
        <dbReference type="EMBL" id="KAK3203715.1"/>
    </source>
</evidence>
<name>A0AAN6LVX7_9PLEO</name>
<evidence type="ECO:0000313" key="3">
    <source>
        <dbReference type="Proteomes" id="UP001280581"/>
    </source>
</evidence>